<dbReference type="InterPro" id="IPR025644">
    <property type="entry name" value="DUF4344"/>
</dbReference>
<dbReference type="EMBL" id="AP022613">
    <property type="protein sequence ID" value="BBZ39519.1"/>
    <property type="molecule type" value="Genomic_DNA"/>
</dbReference>
<gene>
    <name evidence="2" type="ORF">MCNS_25820</name>
</gene>
<feature type="region of interest" description="Disordered" evidence="1">
    <location>
        <begin position="49"/>
        <end position="73"/>
    </location>
</feature>
<evidence type="ECO:0000313" key="3">
    <source>
        <dbReference type="Proteomes" id="UP000467385"/>
    </source>
</evidence>
<reference evidence="2 3" key="1">
    <citation type="journal article" date="2019" name="Emerg. Microbes Infect.">
        <title>Comprehensive subspecies identification of 175 nontuberculous mycobacteria species based on 7547 genomic profiles.</title>
        <authorList>
            <person name="Matsumoto Y."/>
            <person name="Kinjo T."/>
            <person name="Motooka D."/>
            <person name="Nabeya D."/>
            <person name="Jung N."/>
            <person name="Uechi K."/>
            <person name="Horii T."/>
            <person name="Iida T."/>
            <person name="Fujita J."/>
            <person name="Nakamura S."/>
        </authorList>
    </citation>
    <scope>NUCLEOTIDE SEQUENCE [LARGE SCALE GENOMIC DNA]</scope>
    <source>
        <strain evidence="2 3">JCM 14738</strain>
    </source>
</reference>
<feature type="compositionally biased region" description="Polar residues" evidence="1">
    <location>
        <begin position="49"/>
        <end position="72"/>
    </location>
</feature>
<proteinExistence type="predicted"/>
<keyword evidence="3" id="KW-1185">Reference proteome</keyword>
<organism evidence="2 3">
    <name type="scientific">Mycobacterium conspicuum</name>
    <dbReference type="NCBI Taxonomy" id="44010"/>
    <lineage>
        <taxon>Bacteria</taxon>
        <taxon>Bacillati</taxon>
        <taxon>Actinomycetota</taxon>
        <taxon>Actinomycetes</taxon>
        <taxon>Mycobacteriales</taxon>
        <taxon>Mycobacteriaceae</taxon>
        <taxon>Mycobacterium</taxon>
    </lineage>
</organism>
<dbReference type="Proteomes" id="UP000467385">
    <property type="component" value="Chromosome"/>
</dbReference>
<dbReference type="Pfam" id="PF14247">
    <property type="entry name" value="DUF4344"/>
    <property type="match status" value="1"/>
</dbReference>
<sequence length="310" mass="33601">MSYRSGIAHISPWDMGRCRRGNFVVKGPTTVVAACAVLLTAGCGGSVTQHADTTTSGAQPSKQAASTTSTAPSGRVVIRYEDAETPEAQRGRQIMQDAKVLEQLAQHIEDTLLLPNDLGLVAKQCNTVNDFYDPSTTSIELCYEAREHAEKLAAERGGPEPATPAVDEATSAAYHELGHATLNIYDLAFTGREEDVADQLSAFMLLTPGADGKKYPDGVRIATNTALEWKLSSKEAGDANELPFWDGHPMDIQRMYNWECWIYGADPAANAGIVQSGDLPEDRAGNCEDEYANMTRGWQQLLGTHVRKPN</sequence>
<protein>
    <submittedName>
        <fullName evidence="2">Uncharacterized protein</fullName>
    </submittedName>
</protein>
<name>A0A7I7YCT9_9MYCO</name>
<accession>A0A7I7YCT9</accession>
<dbReference type="AlphaFoldDB" id="A0A7I7YCT9"/>
<evidence type="ECO:0000256" key="1">
    <source>
        <dbReference type="SAM" id="MobiDB-lite"/>
    </source>
</evidence>
<evidence type="ECO:0000313" key="2">
    <source>
        <dbReference type="EMBL" id="BBZ39519.1"/>
    </source>
</evidence>